<feature type="compositionally biased region" description="Polar residues" evidence="1">
    <location>
        <begin position="1"/>
        <end position="17"/>
    </location>
</feature>
<sequence length="236" mass="26481">MTLPSVSATAGPQSVQQRALPRQSNSPVSKPASVSVSPVPSALTGFHDEKLAAWTNTRSPLIHFKPSTVSAPAISTPDQTPADTEPVSHRTPAQLPDATPQDDPVANRQRQIAQRALAEQRRATERHLQTMTRVLGQACVEIEYGLRSYHQLQGWMSLEMIEKMRFRAQLAQQGRPQESDGQKPMNVRVHRMRLQRTPSQCYESSATIIVGNRLRAMALRFEKHRDRWKVCDFELG</sequence>
<evidence type="ECO:0000256" key="1">
    <source>
        <dbReference type="SAM" id="MobiDB-lite"/>
    </source>
</evidence>
<dbReference type="Proteomes" id="UP001224674">
    <property type="component" value="Chromosome"/>
</dbReference>
<dbReference type="InterPro" id="IPR045596">
    <property type="entry name" value="DUF6459"/>
</dbReference>
<feature type="region of interest" description="Disordered" evidence="1">
    <location>
        <begin position="1"/>
        <end position="42"/>
    </location>
</feature>
<gene>
    <name evidence="2" type="ORF">QDX21_00355</name>
</gene>
<dbReference type="Pfam" id="PF20060">
    <property type="entry name" value="DUF6459"/>
    <property type="match status" value="1"/>
</dbReference>
<keyword evidence="3" id="KW-1185">Reference proteome</keyword>
<reference evidence="2 3" key="1">
    <citation type="submission" date="2023-03" db="EMBL/GenBank/DDBJ databases">
        <title>Complete genome sequences of several Auritidibacter ignavus strains isolated from ear infections.</title>
        <authorList>
            <person name="Baehr T."/>
            <person name="Baumhoegger A.M."/>
        </authorList>
    </citation>
    <scope>NUCLEOTIDE SEQUENCE [LARGE SCALE GENOMIC DNA]</scope>
    <source>
        <strain evidence="2 3">BABAE-6</strain>
    </source>
</reference>
<dbReference type="RefSeq" id="WP_110109985.1">
    <property type="nucleotide sequence ID" value="NZ_CP122562.1"/>
</dbReference>
<feature type="region of interest" description="Disordered" evidence="1">
    <location>
        <begin position="69"/>
        <end position="109"/>
    </location>
</feature>
<evidence type="ECO:0000313" key="3">
    <source>
        <dbReference type="Proteomes" id="UP001224674"/>
    </source>
</evidence>
<dbReference type="EMBL" id="CP122566">
    <property type="protein sequence ID" value="WGH93308.1"/>
    <property type="molecule type" value="Genomic_DNA"/>
</dbReference>
<accession>A0AAJ6ALZ9</accession>
<dbReference type="AlphaFoldDB" id="A0AAJ6ALZ9"/>
<evidence type="ECO:0000313" key="2">
    <source>
        <dbReference type="EMBL" id="WGH93308.1"/>
    </source>
</evidence>
<organism evidence="2 3">
    <name type="scientific">Auritidibacter ignavus</name>
    <dbReference type="NCBI Taxonomy" id="678932"/>
    <lineage>
        <taxon>Bacteria</taxon>
        <taxon>Bacillati</taxon>
        <taxon>Actinomycetota</taxon>
        <taxon>Actinomycetes</taxon>
        <taxon>Micrococcales</taxon>
        <taxon>Micrococcaceae</taxon>
        <taxon>Auritidibacter</taxon>
    </lineage>
</organism>
<name>A0AAJ6ALZ9_9MICC</name>
<protein>
    <submittedName>
        <fullName evidence="2">Rv3235 family protein</fullName>
    </submittedName>
</protein>
<feature type="compositionally biased region" description="Low complexity" evidence="1">
    <location>
        <begin position="24"/>
        <end position="41"/>
    </location>
</feature>
<proteinExistence type="predicted"/>